<evidence type="ECO:0000259" key="1">
    <source>
        <dbReference type="Pfam" id="PF13966"/>
    </source>
</evidence>
<accession>A0A2Z6N5Z4</accession>
<feature type="domain" description="Reverse transcriptase zinc-binding" evidence="1">
    <location>
        <begin position="77"/>
        <end position="142"/>
    </location>
</feature>
<dbReference type="OrthoDB" id="1436790at2759"/>
<sequence>MLNSTWAHGKGLGSSSYPGQGSSLALGQDFSPRTSVINFLGVQDDTDEHEELLGFGHRQIHPKRYYWVWRPDPSGGYSVRGAYDLLTFRGGQTVVATTDLIWHKQVPLKVSVAAWGLLRNRLPTKDNLVRRHIISQGAHLCMAGCGQWRSRDPGLGVDPPQYMTTLFSLRILQEALLSAILLCSYCGCVVFG</sequence>
<dbReference type="InterPro" id="IPR026960">
    <property type="entry name" value="RVT-Znf"/>
</dbReference>
<reference evidence="3" key="1">
    <citation type="journal article" date="2017" name="Front. Plant Sci.">
        <title>Climate Clever Clovers: New Paradigm to Reduce the Environmental Footprint of Ruminants by Breeding Low Methanogenic Forages Utilizing Haplotype Variation.</title>
        <authorList>
            <person name="Kaur P."/>
            <person name="Appels R."/>
            <person name="Bayer P.E."/>
            <person name="Keeble-Gagnere G."/>
            <person name="Wang J."/>
            <person name="Hirakawa H."/>
            <person name="Shirasawa K."/>
            <person name="Vercoe P."/>
            <person name="Stefanova K."/>
            <person name="Durmic Z."/>
            <person name="Nichols P."/>
            <person name="Revell C."/>
            <person name="Isobe S.N."/>
            <person name="Edwards D."/>
            <person name="Erskine W."/>
        </authorList>
    </citation>
    <scope>NUCLEOTIDE SEQUENCE [LARGE SCALE GENOMIC DNA]</scope>
    <source>
        <strain evidence="3">cv. Daliak</strain>
    </source>
</reference>
<keyword evidence="3" id="KW-1185">Reference proteome</keyword>
<proteinExistence type="predicted"/>
<protein>
    <recommendedName>
        <fullName evidence="1">Reverse transcriptase zinc-binding domain-containing protein</fullName>
    </recommendedName>
</protein>
<dbReference type="Pfam" id="PF13966">
    <property type="entry name" value="zf-RVT"/>
    <property type="match status" value="1"/>
</dbReference>
<dbReference type="AlphaFoldDB" id="A0A2Z6N5Z4"/>
<evidence type="ECO:0000313" key="3">
    <source>
        <dbReference type="Proteomes" id="UP000242715"/>
    </source>
</evidence>
<dbReference type="EMBL" id="DF973673">
    <property type="protein sequence ID" value="GAU37503.1"/>
    <property type="molecule type" value="Genomic_DNA"/>
</dbReference>
<organism evidence="2 3">
    <name type="scientific">Trifolium subterraneum</name>
    <name type="common">Subterranean clover</name>
    <dbReference type="NCBI Taxonomy" id="3900"/>
    <lineage>
        <taxon>Eukaryota</taxon>
        <taxon>Viridiplantae</taxon>
        <taxon>Streptophyta</taxon>
        <taxon>Embryophyta</taxon>
        <taxon>Tracheophyta</taxon>
        <taxon>Spermatophyta</taxon>
        <taxon>Magnoliopsida</taxon>
        <taxon>eudicotyledons</taxon>
        <taxon>Gunneridae</taxon>
        <taxon>Pentapetalae</taxon>
        <taxon>rosids</taxon>
        <taxon>fabids</taxon>
        <taxon>Fabales</taxon>
        <taxon>Fabaceae</taxon>
        <taxon>Papilionoideae</taxon>
        <taxon>50 kb inversion clade</taxon>
        <taxon>NPAAA clade</taxon>
        <taxon>Hologalegina</taxon>
        <taxon>IRL clade</taxon>
        <taxon>Trifolieae</taxon>
        <taxon>Trifolium</taxon>
    </lineage>
</organism>
<dbReference type="PANTHER" id="PTHR36617">
    <property type="entry name" value="PROTEIN, PUTATIVE-RELATED"/>
    <property type="match status" value="1"/>
</dbReference>
<evidence type="ECO:0000313" key="2">
    <source>
        <dbReference type="EMBL" id="GAU37503.1"/>
    </source>
</evidence>
<gene>
    <name evidence="2" type="ORF">TSUD_275550</name>
</gene>
<dbReference type="PANTHER" id="PTHR36617:SF5">
    <property type="entry name" value="OS05G0421675 PROTEIN"/>
    <property type="match status" value="1"/>
</dbReference>
<name>A0A2Z6N5Z4_TRISU</name>
<dbReference type="Proteomes" id="UP000242715">
    <property type="component" value="Unassembled WGS sequence"/>
</dbReference>